<evidence type="ECO:0000256" key="13">
    <source>
        <dbReference type="SAM" id="MobiDB-lite"/>
    </source>
</evidence>
<evidence type="ECO:0000313" key="16">
    <source>
        <dbReference type="Proteomes" id="UP000780801"/>
    </source>
</evidence>
<dbReference type="PROSITE" id="PS00028">
    <property type="entry name" value="ZINC_FINGER_C2H2_1"/>
    <property type="match status" value="4"/>
</dbReference>
<evidence type="ECO:0000256" key="10">
    <source>
        <dbReference type="ARBA" id="ARBA00023242"/>
    </source>
</evidence>
<protein>
    <submittedName>
        <fullName evidence="15">Glucose repression transcription factor</fullName>
    </submittedName>
</protein>
<evidence type="ECO:0000256" key="8">
    <source>
        <dbReference type="ARBA" id="ARBA00023125"/>
    </source>
</evidence>
<feature type="compositionally biased region" description="Low complexity" evidence="13">
    <location>
        <begin position="200"/>
        <end position="215"/>
    </location>
</feature>
<dbReference type="FunFam" id="3.30.160.60:FF:002343">
    <property type="entry name" value="Zinc finger protein 33A"/>
    <property type="match status" value="1"/>
</dbReference>
<accession>A0A9P6G3S2</accession>
<dbReference type="PANTHER" id="PTHR47428:SF1">
    <property type="entry name" value="REGULATORY PROTEIN MIG1-RELATED"/>
    <property type="match status" value="1"/>
</dbReference>
<dbReference type="InterPro" id="IPR013087">
    <property type="entry name" value="Znf_C2H2_type"/>
</dbReference>
<feature type="compositionally biased region" description="Low complexity" evidence="13">
    <location>
        <begin position="347"/>
        <end position="370"/>
    </location>
</feature>
<keyword evidence="2" id="KW-0678">Repressor</keyword>
<dbReference type="Pfam" id="PF00096">
    <property type="entry name" value="zf-C2H2"/>
    <property type="match status" value="4"/>
</dbReference>
<dbReference type="SUPFAM" id="SSF57667">
    <property type="entry name" value="beta-beta-alpha zinc fingers"/>
    <property type="match status" value="2"/>
</dbReference>
<dbReference type="SMART" id="SM00355">
    <property type="entry name" value="ZnF_C2H2"/>
    <property type="match status" value="4"/>
</dbReference>
<dbReference type="PANTHER" id="PTHR47428">
    <property type="entry name" value="REGULATORY PROTEIN MIG1-RELATED"/>
    <property type="match status" value="1"/>
</dbReference>
<feature type="compositionally biased region" description="Pro residues" evidence="13">
    <location>
        <begin position="44"/>
        <end position="61"/>
    </location>
</feature>
<keyword evidence="10" id="KW-0539">Nucleus</keyword>
<sequence>MDAAVVSPAPLTGSMPAAPAAAPATPGINLLSLPDPAQAELPPYTLPRPPTPPTNGEPPKPFQCHQTDAPERPYQCPFCPKAFYRLEHSNRHIRTHTGEKAHACKFPGCTKRFSRSDELTRHSRIHNNNKGLRAKAKLAQAVTAATSSEENLSLSTSSTLSAPEALSNPCTPGTTSSHMMSSLPTQNSVNNNIQVPGTEVPVDSSSDGSSVIQDSTHNGNSNQSANGVSSTRLPSDQSPDGQDEYDGPPAGSEPKPKKSHHCPWSNCHKTFTRSAHLARHVRSHGGERPYACPHEGCGKHFSRSDVLKEHIRIHDVNKVRKRKAKALEQLAKAKKKKSPNAVPEPSRSPSVQSTTSSSQLLTSSSLPPSQGHSMMFSMQDRSMDRMMPPQSVPPYPLGYPQPRYHPGMHRLQHRLRQQRLQQLYQHPPRGYPAPYSPESPYSRSHMNQPMSFYIPLHDAGDEELDMAMDFDMDLGMDPQGRMGWPVGTAQGFNPRDAFLASERHRMDSMMPIPGEFVGTGDASHSQGRGLYMRMDSMPQLDDAYQFDDNGLMTPVFDHPDYDRYPPHLQGQHSYGQRPSSYFPQQPSQQPQSLQPQQQHPIQRHSMSHPQESVERELSMAATSTYSLSPVLGDLHAPPVITSNNAISVTPGTMSTTGADESLALPLDATATAEMLHMNTDAIPIGSLDELDAIEADLLFAQKDWGSIPDEYQEPPFGFFPGESPRLALS</sequence>
<dbReference type="FunFam" id="3.30.160.60:FF:000045">
    <property type="entry name" value="ZFP69 zinc finger protein B"/>
    <property type="match status" value="1"/>
</dbReference>
<keyword evidence="4" id="KW-0677">Repeat</keyword>
<evidence type="ECO:0000256" key="7">
    <source>
        <dbReference type="ARBA" id="ARBA00023015"/>
    </source>
</evidence>
<dbReference type="GO" id="GO:0000978">
    <property type="term" value="F:RNA polymerase II cis-regulatory region sequence-specific DNA binding"/>
    <property type="evidence" value="ECO:0007669"/>
    <property type="project" value="TreeGrafter"/>
</dbReference>
<dbReference type="GO" id="GO:0005737">
    <property type="term" value="C:cytoplasm"/>
    <property type="evidence" value="ECO:0007669"/>
    <property type="project" value="TreeGrafter"/>
</dbReference>
<dbReference type="AlphaFoldDB" id="A0A9P6G3S2"/>
<feature type="compositionally biased region" description="Low complexity" evidence="13">
    <location>
        <begin position="576"/>
        <end position="600"/>
    </location>
</feature>
<evidence type="ECO:0000256" key="5">
    <source>
        <dbReference type="ARBA" id="ARBA00022771"/>
    </source>
</evidence>
<comment type="similarity">
    <text evidence="11">Belongs to the creA/MIG C2H2-type zinc-finger protein family.</text>
</comment>
<dbReference type="InterPro" id="IPR051007">
    <property type="entry name" value="creA/MIG_C2H2-ZnF"/>
</dbReference>
<keyword evidence="9" id="KW-0804">Transcription</keyword>
<dbReference type="EMBL" id="JAABOA010000122">
    <property type="protein sequence ID" value="KAF9585786.1"/>
    <property type="molecule type" value="Genomic_DNA"/>
</dbReference>
<evidence type="ECO:0000259" key="14">
    <source>
        <dbReference type="PROSITE" id="PS50157"/>
    </source>
</evidence>
<keyword evidence="16" id="KW-1185">Reference proteome</keyword>
<dbReference type="OrthoDB" id="654211at2759"/>
<dbReference type="InterPro" id="IPR036236">
    <property type="entry name" value="Znf_C2H2_sf"/>
</dbReference>
<keyword evidence="3" id="KW-0479">Metal-binding</keyword>
<organism evidence="15 16">
    <name type="scientific">Lunasporangiospora selenospora</name>
    <dbReference type="NCBI Taxonomy" id="979761"/>
    <lineage>
        <taxon>Eukaryota</taxon>
        <taxon>Fungi</taxon>
        <taxon>Fungi incertae sedis</taxon>
        <taxon>Mucoromycota</taxon>
        <taxon>Mortierellomycotina</taxon>
        <taxon>Mortierellomycetes</taxon>
        <taxon>Mortierellales</taxon>
        <taxon>Mortierellaceae</taxon>
        <taxon>Lunasporangiospora</taxon>
    </lineage>
</organism>
<evidence type="ECO:0000256" key="9">
    <source>
        <dbReference type="ARBA" id="ARBA00023163"/>
    </source>
</evidence>
<evidence type="ECO:0000256" key="1">
    <source>
        <dbReference type="ARBA" id="ARBA00004123"/>
    </source>
</evidence>
<keyword evidence="8" id="KW-0238">DNA-binding</keyword>
<feature type="domain" description="C2H2-type" evidence="14">
    <location>
        <begin position="260"/>
        <end position="289"/>
    </location>
</feature>
<evidence type="ECO:0000256" key="2">
    <source>
        <dbReference type="ARBA" id="ARBA00022491"/>
    </source>
</evidence>
<evidence type="ECO:0000313" key="15">
    <source>
        <dbReference type="EMBL" id="KAF9585786.1"/>
    </source>
</evidence>
<evidence type="ECO:0000256" key="4">
    <source>
        <dbReference type="ARBA" id="ARBA00022737"/>
    </source>
</evidence>
<name>A0A9P6G3S2_9FUNG</name>
<evidence type="ECO:0000256" key="6">
    <source>
        <dbReference type="ARBA" id="ARBA00022833"/>
    </source>
</evidence>
<feature type="domain" description="C2H2-type" evidence="14">
    <location>
        <begin position="74"/>
        <end position="101"/>
    </location>
</feature>
<keyword evidence="5 12" id="KW-0863">Zinc-finger</keyword>
<keyword evidence="7" id="KW-0805">Transcription regulation</keyword>
<feature type="region of interest" description="Disordered" evidence="13">
    <location>
        <begin position="145"/>
        <end position="262"/>
    </location>
</feature>
<feature type="region of interest" description="Disordered" evidence="13">
    <location>
        <begin position="330"/>
        <end position="375"/>
    </location>
</feature>
<dbReference type="GO" id="GO:0000433">
    <property type="term" value="P:carbon catabolite repression of transcription from RNA polymerase II promoter by glucose"/>
    <property type="evidence" value="ECO:0007669"/>
    <property type="project" value="TreeGrafter"/>
</dbReference>
<dbReference type="GO" id="GO:0008270">
    <property type="term" value="F:zinc ion binding"/>
    <property type="evidence" value="ECO:0007669"/>
    <property type="project" value="UniProtKB-KW"/>
</dbReference>
<feature type="region of interest" description="Disordered" evidence="13">
    <location>
        <begin position="557"/>
        <end position="618"/>
    </location>
</feature>
<dbReference type="FunFam" id="3.30.160.60:FF:000152">
    <property type="entry name" value="DNA-binding protein creA"/>
    <property type="match status" value="1"/>
</dbReference>
<evidence type="ECO:0000256" key="3">
    <source>
        <dbReference type="ARBA" id="ARBA00022723"/>
    </source>
</evidence>
<feature type="compositionally biased region" description="Low complexity" evidence="13">
    <location>
        <begin position="145"/>
        <end position="167"/>
    </location>
</feature>
<dbReference type="PROSITE" id="PS50157">
    <property type="entry name" value="ZINC_FINGER_C2H2_2"/>
    <property type="match status" value="4"/>
</dbReference>
<dbReference type="Proteomes" id="UP000780801">
    <property type="component" value="Unassembled WGS sequence"/>
</dbReference>
<comment type="caution">
    <text evidence="15">The sequence shown here is derived from an EMBL/GenBank/DDBJ whole genome shotgun (WGS) entry which is preliminary data.</text>
</comment>
<feature type="non-terminal residue" evidence="15">
    <location>
        <position position="729"/>
    </location>
</feature>
<evidence type="ECO:0000256" key="11">
    <source>
        <dbReference type="ARBA" id="ARBA00038023"/>
    </source>
</evidence>
<feature type="domain" description="C2H2-type" evidence="14">
    <location>
        <begin position="290"/>
        <end position="319"/>
    </location>
</feature>
<keyword evidence="6" id="KW-0862">Zinc</keyword>
<feature type="region of interest" description="Disordered" evidence="13">
    <location>
        <begin position="1"/>
        <end position="67"/>
    </location>
</feature>
<dbReference type="Gene3D" id="3.30.160.60">
    <property type="entry name" value="Classic Zinc Finger"/>
    <property type="match status" value="4"/>
</dbReference>
<evidence type="ECO:0000256" key="12">
    <source>
        <dbReference type="PROSITE-ProRule" id="PRU00042"/>
    </source>
</evidence>
<feature type="compositionally biased region" description="Polar residues" evidence="13">
    <location>
        <begin position="216"/>
        <end position="240"/>
    </location>
</feature>
<gene>
    <name evidence="15" type="primary">MIG1</name>
    <name evidence="15" type="ORF">BGW38_000762</name>
</gene>
<feature type="domain" description="C2H2-type" evidence="14">
    <location>
        <begin position="102"/>
        <end position="131"/>
    </location>
</feature>
<feature type="compositionally biased region" description="Polar residues" evidence="13">
    <location>
        <begin position="168"/>
        <end position="195"/>
    </location>
</feature>
<proteinExistence type="inferred from homology"/>
<reference evidence="15" key="1">
    <citation type="journal article" date="2020" name="Fungal Divers.">
        <title>Resolving the Mortierellaceae phylogeny through synthesis of multi-gene phylogenetics and phylogenomics.</title>
        <authorList>
            <person name="Vandepol N."/>
            <person name="Liber J."/>
            <person name="Desiro A."/>
            <person name="Na H."/>
            <person name="Kennedy M."/>
            <person name="Barry K."/>
            <person name="Grigoriev I.V."/>
            <person name="Miller A.N."/>
            <person name="O'Donnell K."/>
            <person name="Stajich J.E."/>
            <person name="Bonito G."/>
        </authorList>
    </citation>
    <scope>NUCLEOTIDE SEQUENCE</scope>
    <source>
        <strain evidence="15">KOD1015</strain>
    </source>
</reference>
<dbReference type="GO" id="GO:0005634">
    <property type="term" value="C:nucleus"/>
    <property type="evidence" value="ECO:0007669"/>
    <property type="project" value="UniProtKB-SubCell"/>
</dbReference>
<comment type="subcellular location">
    <subcellularLocation>
        <location evidence="1">Nucleus</location>
    </subcellularLocation>
</comment>